<dbReference type="Gene3D" id="1.20.1420.60">
    <property type="match status" value="1"/>
</dbReference>
<evidence type="ECO:0000313" key="2">
    <source>
        <dbReference type="EMBL" id="SLN18937.1"/>
    </source>
</evidence>
<dbReference type="InterPro" id="IPR025402">
    <property type="entry name" value="DMP19_C"/>
</dbReference>
<evidence type="ECO:0000313" key="3">
    <source>
        <dbReference type="Proteomes" id="UP000193061"/>
    </source>
</evidence>
<evidence type="ECO:0000259" key="1">
    <source>
        <dbReference type="Pfam" id="PF14300"/>
    </source>
</evidence>
<proteinExistence type="predicted"/>
<dbReference type="EMBL" id="FWFX01000002">
    <property type="protein sequence ID" value="SLN18937.1"/>
    <property type="molecule type" value="Genomic_DNA"/>
</dbReference>
<reference evidence="2 3" key="1">
    <citation type="submission" date="2017-03" db="EMBL/GenBank/DDBJ databases">
        <authorList>
            <person name="Afonso C.L."/>
            <person name="Miller P.J."/>
            <person name="Scott M.A."/>
            <person name="Spackman E."/>
            <person name="Goraichik I."/>
            <person name="Dimitrov K.M."/>
            <person name="Suarez D.L."/>
            <person name="Swayne D.E."/>
        </authorList>
    </citation>
    <scope>NUCLEOTIDE SEQUENCE [LARGE SCALE GENOMIC DNA]</scope>
    <source>
        <strain evidence="2 3">CECT 7450</strain>
    </source>
</reference>
<feature type="domain" description="DNA mimic protein DMP19 C-terminal" evidence="1">
    <location>
        <begin position="38"/>
        <end position="144"/>
    </location>
</feature>
<gene>
    <name evidence="2" type="ORF">ROA7450_00595</name>
</gene>
<protein>
    <recommendedName>
        <fullName evidence="1">DNA mimic protein DMP19 C-terminal domain-containing protein</fullName>
    </recommendedName>
</protein>
<name>A0A1X6YEX5_9RHOB</name>
<organism evidence="2 3">
    <name type="scientific">Roseovarius albus</name>
    <dbReference type="NCBI Taxonomy" id="1247867"/>
    <lineage>
        <taxon>Bacteria</taxon>
        <taxon>Pseudomonadati</taxon>
        <taxon>Pseudomonadota</taxon>
        <taxon>Alphaproteobacteria</taxon>
        <taxon>Rhodobacterales</taxon>
        <taxon>Roseobacteraceae</taxon>
        <taxon>Roseovarius</taxon>
    </lineage>
</organism>
<dbReference type="OrthoDB" id="2216871at2"/>
<dbReference type="Pfam" id="PF14300">
    <property type="entry name" value="DMP19"/>
    <property type="match status" value="1"/>
</dbReference>
<sequence>MLHIFNAPREYPSVYLPYYDQFNFYDGRDVWLKSISGIPQKAVHLFCIHWLHLEVYNGGFWQYFYNSTGVSASEARDGFLAIGMREVASIVESAMAELGEPFPFDKRARESIVGPPDDRIDFGELDDAFYALADTDQFFRKLPKFVPYADAYAKSN</sequence>
<keyword evidence="3" id="KW-1185">Reference proteome</keyword>
<dbReference type="RefSeq" id="WP_085804179.1">
    <property type="nucleotide sequence ID" value="NZ_FWFX01000002.1"/>
</dbReference>
<accession>A0A1X6YEX5</accession>
<dbReference type="Proteomes" id="UP000193061">
    <property type="component" value="Unassembled WGS sequence"/>
</dbReference>
<dbReference type="AlphaFoldDB" id="A0A1X6YEX5"/>